<keyword evidence="1" id="KW-1133">Transmembrane helix</keyword>
<dbReference type="Proteomes" id="UP000521017">
    <property type="component" value="Unassembled WGS sequence"/>
</dbReference>
<evidence type="ECO:0000256" key="1">
    <source>
        <dbReference type="SAM" id="Phobius"/>
    </source>
</evidence>
<protein>
    <submittedName>
        <fullName evidence="2">Uncharacterized protein</fullName>
    </submittedName>
</protein>
<reference evidence="2 3" key="1">
    <citation type="submission" date="2020-08" db="EMBL/GenBank/DDBJ databases">
        <title>Genomic Encyclopedia of Type Strains, Phase IV (KMG-V): Genome sequencing to study the core and pangenomes of soil and plant-associated prokaryotes.</title>
        <authorList>
            <person name="Whitman W."/>
        </authorList>
    </citation>
    <scope>NUCLEOTIDE SEQUENCE [LARGE SCALE GENOMIC DNA]</scope>
    <source>
        <strain evidence="2 3">M2T3</strain>
    </source>
</reference>
<gene>
    <name evidence="2" type="ORF">HDF25_000483</name>
</gene>
<proteinExistence type="predicted"/>
<name>A0A7X0IZM8_9SPHI</name>
<evidence type="ECO:0000313" key="2">
    <source>
        <dbReference type="EMBL" id="MBB6498359.1"/>
    </source>
</evidence>
<feature type="transmembrane region" description="Helical" evidence="1">
    <location>
        <begin position="119"/>
        <end position="139"/>
    </location>
</feature>
<feature type="transmembrane region" description="Helical" evidence="1">
    <location>
        <begin position="159"/>
        <end position="175"/>
    </location>
</feature>
<feature type="transmembrane region" description="Helical" evidence="1">
    <location>
        <begin position="195"/>
        <end position="213"/>
    </location>
</feature>
<accession>A0A7X0IZM8</accession>
<sequence>MTEVKETGGARIGMANATWPFATLTVNNEKLQLNATILGNLIFKPGDIISIVPYSGLMSSGLKINHNVPGYNDNVVFWTFSSPNEIIKKIEATGFLTNTIPLPADLEERITKTQSQGGFPLKTSAAIAIVVIWNILFLINFQNFFGESKVGPHLGLGPQLALGFMLLTCALLLTFEPARRLILKEGRTVDEIKKFIFFIMFICGFILLITVLVH</sequence>
<dbReference type="AlphaFoldDB" id="A0A7X0IZM8"/>
<dbReference type="EMBL" id="JACHCC010000001">
    <property type="protein sequence ID" value="MBB6498359.1"/>
    <property type="molecule type" value="Genomic_DNA"/>
</dbReference>
<keyword evidence="1" id="KW-0812">Transmembrane</keyword>
<dbReference type="RefSeq" id="WP_184622371.1">
    <property type="nucleotide sequence ID" value="NZ_JACHCC010000001.1"/>
</dbReference>
<organism evidence="2 3">
    <name type="scientific">Pedobacter cryoconitis</name>
    <dbReference type="NCBI Taxonomy" id="188932"/>
    <lineage>
        <taxon>Bacteria</taxon>
        <taxon>Pseudomonadati</taxon>
        <taxon>Bacteroidota</taxon>
        <taxon>Sphingobacteriia</taxon>
        <taxon>Sphingobacteriales</taxon>
        <taxon>Sphingobacteriaceae</taxon>
        <taxon>Pedobacter</taxon>
    </lineage>
</organism>
<keyword evidence="1" id="KW-0472">Membrane</keyword>
<comment type="caution">
    <text evidence="2">The sequence shown here is derived from an EMBL/GenBank/DDBJ whole genome shotgun (WGS) entry which is preliminary data.</text>
</comment>
<evidence type="ECO:0000313" key="3">
    <source>
        <dbReference type="Proteomes" id="UP000521017"/>
    </source>
</evidence>